<protein>
    <submittedName>
        <fullName evidence="2">Uncharacterized protein</fullName>
    </submittedName>
</protein>
<keyword evidence="3" id="KW-1185">Reference proteome</keyword>
<sequence>MLSTWVLVQLTYMAMSIAAGLVLFYVTSQAGRSEKKQQLEESVSLIVNFILYIWAGKIVLNIAVFVTDPLAVLAYPSDANAFYIAVLLLLVNIGYTVKRHKKDLNSILSALVPIFLGSGFVYEFIEIAAHDNMLASWHLGLFLILLVVFLFLRERQVPVVTSGFVLGLWSLGQFILTFQLPYTALYGYTLSRWFMVLVFVLSIISLYITNREKPDKGVTEHN</sequence>
<dbReference type="Proteomes" id="UP001596620">
    <property type="component" value="Unassembled WGS sequence"/>
</dbReference>
<accession>A0ABW2UPX7</accession>
<gene>
    <name evidence="2" type="ORF">ACFQU8_01755</name>
</gene>
<keyword evidence="1" id="KW-0472">Membrane</keyword>
<feature type="transmembrane region" description="Helical" evidence="1">
    <location>
        <begin position="79"/>
        <end position="97"/>
    </location>
</feature>
<comment type="caution">
    <text evidence="2">The sequence shown here is derived from an EMBL/GenBank/DDBJ whole genome shotgun (WGS) entry which is preliminary data.</text>
</comment>
<feature type="transmembrane region" description="Helical" evidence="1">
    <location>
        <begin position="46"/>
        <end position="67"/>
    </location>
</feature>
<feature type="transmembrane region" description="Helical" evidence="1">
    <location>
        <begin position="159"/>
        <end position="178"/>
    </location>
</feature>
<evidence type="ECO:0000256" key="1">
    <source>
        <dbReference type="SAM" id="Phobius"/>
    </source>
</evidence>
<organism evidence="2 3">
    <name type="scientific">Lentibacillus kimchii</name>
    <dbReference type="NCBI Taxonomy" id="1542911"/>
    <lineage>
        <taxon>Bacteria</taxon>
        <taxon>Bacillati</taxon>
        <taxon>Bacillota</taxon>
        <taxon>Bacilli</taxon>
        <taxon>Bacillales</taxon>
        <taxon>Bacillaceae</taxon>
        <taxon>Lentibacillus</taxon>
    </lineage>
</organism>
<dbReference type="EMBL" id="JBHTGR010000002">
    <property type="protein sequence ID" value="MFC7745969.1"/>
    <property type="molecule type" value="Genomic_DNA"/>
</dbReference>
<dbReference type="RefSeq" id="WP_382357445.1">
    <property type="nucleotide sequence ID" value="NZ_JBHTGR010000002.1"/>
</dbReference>
<keyword evidence="1" id="KW-0812">Transmembrane</keyword>
<evidence type="ECO:0000313" key="2">
    <source>
        <dbReference type="EMBL" id="MFC7745969.1"/>
    </source>
</evidence>
<evidence type="ECO:0000313" key="3">
    <source>
        <dbReference type="Proteomes" id="UP001596620"/>
    </source>
</evidence>
<keyword evidence="1" id="KW-1133">Transmembrane helix</keyword>
<reference evidence="3" key="1">
    <citation type="journal article" date="2019" name="Int. J. Syst. Evol. Microbiol.">
        <title>The Global Catalogue of Microorganisms (GCM) 10K type strain sequencing project: providing services to taxonomists for standard genome sequencing and annotation.</title>
        <authorList>
            <consortium name="The Broad Institute Genomics Platform"/>
            <consortium name="The Broad Institute Genome Sequencing Center for Infectious Disease"/>
            <person name="Wu L."/>
            <person name="Ma J."/>
        </authorList>
    </citation>
    <scope>NUCLEOTIDE SEQUENCE [LARGE SCALE GENOMIC DNA]</scope>
    <source>
        <strain evidence="3">JCM 30234</strain>
    </source>
</reference>
<name>A0ABW2UPX7_9BACI</name>
<proteinExistence type="predicted"/>
<feature type="transmembrane region" description="Helical" evidence="1">
    <location>
        <begin position="6"/>
        <end position="26"/>
    </location>
</feature>
<feature type="transmembrane region" description="Helical" evidence="1">
    <location>
        <begin position="104"/>
        <end position="122"/>
    </location>
</feature>
<feature type="transmembrane region" description="Helical" evidence="1">
    <location>
        <begin position="134"/>
        <end position="152"/>
    </location>
</feature>
<feature type="transmembrane region" description="Helical" evidence="1">
    <location>
        <begin position="190"/>
        <end position="208"/>
    </location>
</feature>